<feature type="transmembrane region" description="Helical" evidence="1">
    <location>
        <begin position="96"/>
        <end position="124"/>
    </location>
</feature>
<keyword evidence="1" id="KW-0472">Membrane</keyword>
<feature type="transmembrane region" description="Helical" evidence="1">
    <location>
        <begin position="144"/>
        <end position="165"/>
    </location>
</feature>
<evidence type="ECO:0000313" key="2">
    <source>
        <dbReference type="EMBL" id="NMP22044.1"/>
    </source>
</evidence>
<dbReference type="RefSeq" id="WP_169098002.1">
    <property type="nucleotide sequence ID" value="NZ_JABBVZ010000016.1"/>
</dbReference>
<keyword evidence="1" id="KW-0812">Transmembrane</keyword>
<dbReference type="AlphaFoldDB" id="A0A7Y0L545"/>
<proteinExistence type="predicted"/>
<comment type="caution">
    <text evidence="2">The sequence shown here is derived from an EMBL/GenBank/DDBJ whole genome shotgun (WGS) entry which is preliminary data.</text>
</comment>
<sequence length="250" mass="26842">MVPFLGIVMWGAVISLDGLGRLTQLWVPLGGALLAGVSSVALVNASHGQALWPGHLYVIPAIHGVAIMAYLAAPVAPTVVLLTSHINAPDRTIRQSFMAAAAVIGVTLLAIYALVICLLGPDAIPHLRWPLVYTLETITLDSTFFVSRVGLAVIFLWTAVVALAFSVHLRLSLQVVQQVRPSLPRWSPIILGLVYAIGIGVFLTPTASSHWIVDRMDPLACGYLVLETTGLGLWMVVRAVGHRRHRGMNS</sequence>
<gene>
    <name evidence="2" type="ORF">HIJ39_06715</name>
</gene>
<evidence type="ECO:0000256" key="1">
    <source>
        <dbReference type="SAM" id="Phobius"/>
    </source>
</evidence>
<feature type="transmembrane region" description="Helical" evidence="1">
    <location>
        <begin position="186"/>
        <end position="203"/>
    </location>
</feature>
<feature type="transmembrane region" description="Helical" evidence="1">
    <location>
        <begin position="57"/>
        <end position="84"/>
    </location>
</feature>
<keyword evidence="1" id="KW-1133">Transmembrane helix</keyword>
<dbReference type="EMBL" id="JABBVZ010000016">
    <property type="protein sequence ID" value="NMP22044.1"/>
    <property type="molecule type" value="Genomic_DNA"/>
</dbReference>
<reference evidence="2 3" key="1">
    <citation type="submission" date="2020-04" db="EMBL/GenBank/DDBJ databases">
        <authorList>
            <person name="Zhang R."/>
            <person name="Schippers A."/>
        </authorList>
    </citation>
    <scope>NUCLEOTIDE SEQUENCE [LARGE SCALE GENOMIC DNA]</scope>
    <source>
        <strain evidence="2 3">DSM 109850</strain>
    </source>
</reference>
<protein>
    <submittedName>
        <fullName evidence="2">Uncharacterized protein</fullName>
    </submittedName>
</protein>
<name>A0A7Y0L545_9FIRM</name>
<dbReference type="Proteomes" id="UP000533476">
    <property type="component" value="Unassembled WGS sequence"/>
</dbReference>
<feature type="transmembrane region" description="Helical" evidence="1">
    <location>
        <begin position="223"/>
        <end position="241"/>
    </location>
</feature>
<accession>A0A7Y0L545</accession>
<feature type="transmembrane region" description="Helical" evidence="1">
    <location>
        <begin position="25"/>
        <end position="45"/>
    </location>
</feature>
<keyword evidence="3" id="KW-1185">Reference proteome</keyword>
<organism evidence="2 3">
    <name type="scientific">Sulfobacillus harzensis</name>
    <dbReference type="NCBI Taxonomy" id="2729629"/>
    <lineage>
        <taxon>Bacteria</taxon>
        <taxon>Bacillati</taxon>
        <taxon>Bacillota</taxon>
        <taxon>Clostridia</taxon>
        <taxon>Eubacteriales</taxon>
        <taxon>Clostridiales Family XVII. Incertae Sedis</taxon>
        <taxon>Sulfobacillus</taxon>
    </lineage>
</organism>
<evidence type="ECO:0000313" key="3">
    <source>
        <dbReference type="Proteomes" id="UP000533476"/>
    </source>
</evidence>